<evidence type="ECO:0000259" key="3">
    <source>
        <dbReference type="Pfam" id="PF20769"/>
    </source>
</evidence>
<accession>A0A8J3F0S4</accession>
<dbReference type="OrthoDB" id="2372097at2"/>
<dbReference type="InterPro" id="IPR048402">
    <property type="entry name" value="YpeB_N"/>
</dbReference>
<dbReference type="RefSeq" id="WP_087997733.1">
    <property type="nucleotide sequence ID" value="NZ_BMHB01000001.1"/>
</dbReference>
<protein>
    <submittedName>
        <fullName evidence="4">Germination protein YpeB</fullName>
    </submittedName>
</protein>
<dbReference type="EMBL" id="BMHB01000001">
    <property type="protein sequence ID" value="GGI12561.1"/>
    <property type="molecule type" value="Genomic_DNA"/>
</dbReference>
<keyword evidence="5" id="KW-1185">Reference proteome</keyword>
<dbReference type="Pfam" id="PF03413">
    <property type="entry name" value="PepSY"/>
    <property type="match status" value="1"/>
</dbReference>
<organism evidence="4 5">
    <name type="scientific">Gottfriedia solisilvae</name>
    <dbReference type="NCBI Taxonomy" id="1516104"/>
    <lineage>
        <taxon>Bacteria</taxon>
        <taxon>Bacillati</taxon>
        <taxon>Bacillota</taxon>
        <taxon>Bacilli</taxon>
        <taxon>Bacillales</taxon>
        <taxon>Bacillaceae</taxon>
        <taxon>Gottfriedia</taxon>
    </lineage>
</organism>
<reference evidence="5" key="1">
    <citation type="journal article" date="2019" name="Int. J. Syst. Evol. Microbiol.">
        <title>The Global Catalogue of Microorganisms (GCM) 10K type strain sequencing project: providing services to taxonomists for standard genome sequencing and annotation.</title>
        <authorList>
            <consortium name="The Broad Institute Genomics Platform"/>
            <consortium name="The Broad Institute Genome Sequencing Center for Infectious Disease"/>
            <person name="Wu L."/>
            <person name="Ma J."/>
        </authorList>
    </citation>
    <scope>NUCLEOTIDE SEQUENCE [LARGE SCALE GENOMIC DNA]</scope>
    <source>
        <strain evidence="5">CGMCC 1.14993</strain>
    </source>
</reference>
<name>A0A8J3F0S4_9BACI</name>
<feature type="domain" description="Sporulation protein YpeB N-terminal" evidence="3">
    <location>
        <begin position="29"/>
        <end position="161"/>
    </location>
</feature>
<dbReference type="Proteomes" id="UP000626244">
    <property type="component" value="Unassembled WGS sequence"/>
</dbReference>
<dbReference type="NCBIfam" id="TIGR02889">
    <property type="entry name" value="spore_YpeB"/>
    <property type="match status" value="1"/>
</dbReference>
<comment type="caution">
    <text evidence="4">The sequence shown here is derived from an EMBL/GenBank/DDBJ whole genome shotgun (WGS) entry which is preliminary data.</text>
</comment>
<evidence type="ECO:0000259" key="1">
    <source>
        <dbReference type="Pfam" id="PF03413"/>
    </source>
</evidence>
<proteinExistence type="predicted"/>
<dbReference type="Pfam" id="PF20769">
    <property type="entry name" value="YPEB_N"/>
    <property type="match status" value="1"/>
</dbReference>
<feature type="domain" description="Sporulation protein YpeB PepSY1 and PepSY2" evidence="2">
    <location>
        <begin position="182"/>
        <end position="371"/>
    </location>
</feature>
<dbReference type="GO" id="GO:0009847">
    <property type="term" value="P:spore germination"/>
    <property type="evidence" value="ECO:0007669"/>
    <property type="project" value="InterPro"/>
</dbReference>
<sequence length="437" mass="49524">MKNAIIIGALSVALIGTGYWGYTKHRDLQEMHNQAENSYQRAYNELTYDVDLLHDKIGATLAMNSKASLSPALADVWRLSIESKSDIAQLPLKFLPFDKTQAFLTKIANFSYRTAVRDLEKEPLTDEEYNTLKAIYKKSESVQNGLRNVQSDIIDKNLSWIDVQTVSAQKEAPRDNVIINGFKHVEQTKSTVDQDFGPTFTTGPEQSKELKKLTGDKISESEAKKIAKSYFPIKNYKDIAVNKSLDGSSEPFYSVSMEHKNPKADSYMEITETGGHPLFFITNRDIKKQQISLEDAGKSGANYLKKQKYTDMEIYDSSQYDTIGVFQFVKTVNDVRIYPESIQLKVALDNGKVIGFNAKSYVVSNHKRNIPTPKLTKVQARKKVNPNVKVQEERLAILLNDFNKEVLCYEFIGTLDNDTYDIYVNALTGDEEKVKKL</sequence>
<dbReference type="InterPro" id="IPR025711">
    <property type="entry name" value="PepSY"/>
</dbReference>
<dbReference type="InterPro" id="IPR014239">
    <property type="entry name" value="YpeB_PepSY1-2"/>
</dbReference>
<feature type="domain" description="PepSY" evidence="1">
    <location>
        <begin position="374"/>
        <end position="434"/>
    </location>
</feature>
<dbReference type="Pfam" id="PF14620">
    <property type="entry name" value="YPEB_PepSY1-2"/>
    <property type="match status" value="1"/>
</dbReference>
<evidence type="ECO:0000259" key="2">
    <source>
        <dbReference type="Pfam" id="PF14620"/>
    </source>
</evidence>
<evidence type="ECO:0000313" key="5">
    <source>
        <dbReference type="Proteomes" id="UP000626244"/>
    </source>
</evidence>
<gene>
    <name evidence="4" type="ORF">GCM10007380_13530</name>
</gene>
<evidence type="ECO:0000313" key="4">
    <source>
        <dbReference type="EMBL" id="GGI12561.1"/>
    </source>
</evidence>
<dbReference type="AlphaFoldDB" id="A0A8J3F0S4"/>